<comment type="subcellular location">
    <subcellularLocation>
        <location evidence="1">Cell membrane</location>
        <topology evidence="1">Peripheral membrane protein</topology>
    </subcellularLocation>
</comment>
<dbReference type="InterPro" id="IPR050095">
    <property type="entry name" value="ECF_ABC_transporter_ATP-bd"/>
</dbReference>
<dbReference type="PANTHER" id="PTHR43553">
    <property type="entry name" value="HEAVY METAL TRANSPORTER"/>
    <property type="match status" value="1"/>
</dbReference>
<evidence type="ECO:0000256" key="8">
    <source>
        <dbReference type="ARBA" id="ARBA00023136"/>
    </source>
</evidence>
<comment type="similarity">
    <text evidence="2">Belongs to the ABC transporter superfamily.</text>
</comment>
<protein>
    <submittedName>
        <fullName evidence="10">ATP-binding cassette domain-containing protein</fullName>
    </submittedName>
</protein>
<keyword evidence="5" id="KW-0547">Nucleotide-binding</keyword>
<gene>
    <name evidence="10" type="ORF">M9R61_08235</name>
</gene>
<sequence length="558" mass="62554">MTFRYPGEEKFILKDLACTINEGEFLAIIGGNGSGKSTLCKAFNGLIPHFYVGDYTGQVTLEGVCTTTTDVVTLSQSIGYVYQDFQNQLLRPTALEDACFMPLNYGLDDYKERGLWALEVTGLLDVKNEFIWRLSGGQQHLLALAGAIAMRPKLLVIDEPIAQLDPHHAEQIYEVLKKLHTDYGMTIVVIEHHTDFIAEYCSHVMLLDKGQVLWKKETVAALNCVEELLERNIFPPQVTQIAHSLQLKQPYPVTLKQSVQTFKASPWKQQATVHHLAQHTTPMVRLNNIELAYNQRLANNKLVLQNISLELSTHEHIALIGNNGAGKSTLLKVIAGIVRPTSGEMYIQEQLIARAMPEKLAQDVGFIFQNPEEMFIEDSVRKEISFYLKSRKVNDYETYVDELLETFELVDLQDQDARLLSGGQQRRVSLAIGAAMRPKILLLDEPTANLDIATKQHVLTMLLELKKYVQTIVIATHDMELVAEWSSRVVVLSNGCILADDTSERIFQNHGIMAAGHIRAPQIVQLTTALSLPYCSSVSQFIVGYLQQLERGVHVGMG</sequence>
<dbReference type="InterPro" id="IPR003439">
    <property type="entry name" value="ABC_transporter-like_ATP-bd"/>
</dbReference>
<keyword evidence="11" id="KW-1185">Reference proteome</keyword>
<evidence type="ECO:0000256" key="7">
    <source>
        <dbReference type="ARBA" id="ARBA00022967"/>
    </source>
</evidence>
<evidence type="ECO:0000256" key="2">
    <source>
        <dbReference type="ARBA" id="ARBA00005417"/>
    </source>
</evidence>
<dbReference type="PANTHER" id="PTHR43553:SF27">
    <property type="entry name" value="ENERGY-COUPLING FACTOR TRANSPORTER ATP-BINDING PROTEIN ECFA2"/>
    <property type="match status" value="1"/>
</dbReference>
<keyword evidence="3" id="KW-0813">Transport</keyword>
<evidence type="ECO:0000256" key="6">
    <source>
        <dbReference type="ARBA" id="ARBA00022840"/>
    </source>
</evidence>
<dbReference type="EMBL" id="JAMKBI010000005">
    <property type="protein sequence ID" value="MCZ8533323.1"/>
    <property type="molecule type" value="Genomic_DNA"/>
</dbReference>
<keyword evidence="4" id="KW-1003">Cell membrane</keyword>
<proteinExistence type="inferred from homology"/>
<dbReference type="InterPro" id="IPR027417">
    <property type="entry name" value="P-loop_NTPase"/>
</dbReference>
<evidence type="ECO:0000256" key="3">
    <source>
        <dbReference type="ARBA" id="ARBA00022448"/>
    </source>
</evidence>
<evidence type="ECO:0000259" key="9">
    <source>
        <dbReference type="PROSITE" id="PS50893"/>
    </source>
</evidence>
<evidence type="ECO:0000313" key="10">
    <source>
        <dbReference type="EMBL" id="MCZ8533323.1"/>
    </source>
</evidence>
<dbReference type="SUPFAM" id="SSF52540">
    <property type="entry name" value="P-loop containing nucleoside triphosphate hydrolases"/>
    <property type="match status" value="2"/>
</dbReference>
<evidence type="ECO:0000256" key="4">
    <source>
        <dbReference type="ARBA" id="ARBA00022475"/>
    </source>
</evidence>
<comment type="caution">
    <text evidence="10">The sequence shown here is derived from an EMBL/GenBank/DDBJ whole genome shotgun (WGS) entry which is preliminary data.</text>
</comment>
<accession>A0A9X3L8S0</accession>
<dbReference type="SMART" id="SM00382">
    <property type="entry name" value="AAA"/>
    <property type="match status" value="2"/>
</dbReference>
<feature type="domain" description="ABC transporter" evidence="9">
    <location>
        <begin position="3"/>
        <end position="234"/>
    </location>
</feature>
<keyword evidence="7" id="KW-1278">Translocase</keyword>
<keyword evidence="6 10" id="KW-0067">ATP-binding</keyword>
<dbReference type="InterPro" id="IPR003593">
    <property type="entry name" value="AAA+_ATPase"/>
</dbReference>
<dbReference type="GO" id="GO:0016887">
    <property type="term" value="F:ATP hydrolysis activity"/>
    <property type="evidence" value="ECO:0007669"/>
    <property type="project" value="InterPro"/>
</dbReference>
<name>A0A9X3L8S0_9BACI</name>
<evidence type="ECO:0000313" key="11">
    <source>
        <dbReference type="Proteomes" id="UP001152172"/>
    </source>
</evidence>
<evidence type="ECO:0000256" key="5">
    <source>
        <dbReference type="ARBA" id="ARBA00022741"/>
    </source>
</evidence>
<evidence type="ECO:0000256" key="1">
    <source>
        <dbReference type="ARBA" id="ARBA00004202"/>
    </source>
</evidence>
<dbReference type="GO" id="GO:0043190">
    <property type="term" value="C:ATP-binding cassette (ABC) transporter complex"/>
    <property type="evidence" value="ECO:0007669"/>
    <property type="project" value="TreeGrafter"/>
</dbReference>
<dbReference type="Gene3D" id="3.40.50.300">
    <property type="entry name" value="P-loop containing nucleotide triphosphate hydrolases"/>
    <property type="match status" value="2"/>
</dbReference>
<dbReference type="InterPro" id="IPR017871">
    <property type="entry name" value="ABC_transporter-like_CS"/>
</dbReference>
<dbReference type="CDD" id="cd03225">
    <property type="entry name" value="ABC_cobalt_CbiO_domain1"/>
    <property type="match status" value="2"/>
</dbReference>
<dbReference type="PROSITE" id="PS00211">
    <property type="entry name" value="ABC_TRANSPORTER_1"/>
    <property type="match status" value="1"/>
</dbReference>
<organism evidence="10 11">
    <name type="scientific">Psychrobacillus psychrodurans</name>
    <dbReference type="NCBI Taxonomy" id="126157"/>
    <lineage>
        <taxon>Bacteria</taxon>
        <taxon>Bacillati</taxon>
        <taxon>Bacillota</taxon>
        <taxon>Bacilli</taxon>
        <taxon>Bacillales</taxon>
        <taxon>Bacillaceae</taxon>
        <taxon>Psychrobacillus</taxon>
    </lineage>
</organism>
<dbReference type="AlphaFoldDB" id="A0A9X3L8S0"/>
<dbReference type="InterPro" id="IPR015856">
    <property type="entry name" value="ABC_transpr_CbiO/EcfA_su"/>
</dbReference>
<dbReference type="Pfam" id="PF00005">
    <property type="entry name" value="ABC_tran"/>
    <property type="match status" value="2"/>
</dbReference>
<feature type="domain" description="ABC transporter" evidence="9">
    <location>
        <begin position="284"/>
        <end position="519"/>
    </location>
</feature>
<dbReference type="GO" id="GO:0005524">
    <property type="term" value="F:ATP binding"/>
    <property type="evidence" value="ECO:0007669"/>
    <property type="project" value="UniProtKB-KW"/>
</dbReference>
<reference evidence="10" key="1">
    <citation type="submission" date="2022-05" db="EMBL/GenBank/DDBJ databases">
        <authorList>
            <person name="Colautti A."/>
            <person name="Iacumin L."/>
        </authorList>
    </citation>
    <scope>NUCLEOTIDE SEQUENCE</scope>
    <source>
        <strain evidence="10">DSM 30747</strain>
    </source>
</reference>
<dbReference type="GO" id="GO:0042626">
    <property type="term" value="F:ATPase-coupled transmembrane transporter activity"/>
    <property type="evidence" value="ECO:0007669"/>
    <property type="project" value="TreeGrafter"/>
</dbReference>
<keyword evidence="8" id="KW-0472">Membrane</keyword>
<dbReference type="Proteomes" id="UP001152172">
    <property type="component" value="Unassembled WGS sequence"/>
</dbReference>
<dbReference type="PROSITE" id="PS50893">
    <property type="entry name" value="ABC_TRANSPORTER_2"/>
    <property type="match status" value="2"/>
</dbReference>